<comment type="caution">
    <text evidence="1">The sequence shown here is derived from an EMBL/GenBank/DDBJ whole genome shotgun (WGS) entry which is preliminary data.</text>
</comment>
<organism evidence="1 2">
    <name type="scientific">Puccinia striiformis f. sp. tritici</name>
    <dbReference type="NCBI Taxonomy" id="168172"/>
    <lineage>
        <taxon>Eukaryota</taxon>
        <taxon>Fungi</taxon>
        <taxon>Dikarya</taxon>
        <taxon>Basidiomycota</taxon>
        <taxon>Pucciniomycotina</taxon>
        <taxon>Pucciniomycetes</taxon>
        <taxon>Pucciniales</taxon>
        <taxon>Pucciniaceae</taxon>
        <taxon>Puccinia</taxon>
    </lineage>
</organism>
<reference evidence="2" key="2">
    <citation type="journal article" date="2018" name="Mol. Plant Microbe Interact.">
        <title>Genome sequence resources for the wheat stripe rust pathogen (Puccinia striiformis f. sp. tritici) and the barley stripe rust pathogen (Puccinia striiformis f. sp. hordei).</title>
        <authorList>
            <person name="Xia C."/>
            <person name="Wang M."/>
            <person name="Yin C."/>
            <person name="Cornejo O.E."/>
            <person name="Hulbert S.H."/>
            <person name="Chen X."/>
        </authorList>
    </citation>
    <scope>NUCLEOTIDE SEQUENCE [LARGE SCALE GENOMIC DNA]</scope>
    <source>
        <strain evidence="2">93-210</strain>
    </source>
</reference>
<evidence type="ECO:0000313" key="1">
    <source>
        <dbReference type="EMBL" id="KAI7962170.1"/>
    </source>
</evidence>
<gene>
    <name evidence="1" type="ORF">MJO28_000264</name>
</gene>
<keyword evidence="2" id="KW-1185">Reference proteome</keyword>
<reference evidence="1 2" key="3">
    <citation type="journal article" date="2022" name="Microbiol. Spectr.">
        <title>Folding features and dynamics of 3D genome architecture in plant fungal pathogens.</title>
        <authorList>
            <person name="Xia C."/>
        </authorList>
    </citation>
    <scope>NUCLEOTIDE SEQUENCE [LARGE SCALE GENOMIC DNA]</scope>
    <source>
        <strain evidence="1 2">93-210</strain>
    </source>
</reference>
<accession>A0ACC0EZ49</accession>
<reference evidence="2" key="1">
    <citation type="journal article" date="2018" name="BMC Genomics">
        <title>Genomic insights into host adaptation between the wheat stripe rust pathogen (Puccinia striiformis f. sp. tritici) and the barley stripe rust pathogen (Puccinia striiformis f. sp. hordei).</title>
        <authorList>
            <person name="Xia C."/>
            <person name="Wang M."/>
            <person name="Yin C."/>
            <person name="Cornejo O.E."/>
            <person name="Hulbert S.H."/>
            <person name="Chen X."/>
        </authorList>
    </citation>
    <scope>NUCLEOTIDE SEQUENCE [LARGE SCALE GENOMIC DNA]</scope>
    <source>
        <strain evidence="2">93-210</strain>
    </source>
</reference>
<proteinExistence type="predicted"/>
<evidence type="ECO:0000313" key="2">
    <source>
        <dbReference type="Proteomes" id="UP001060170"/>
    </source>
</evidence>
<sequence length="1243" mass="139771">MISRSELNQEPRRSRVSVHSILRLEFPLPHLVFLYHSLEGTTSINRTLVQRYRSESHPYRACCSDPSSYLDSFLRPIISSPAYPSLKHQTVLSLLENMWEQTLSGLIKALRSSKDDEKRVIQQALSEIAQEVKSTDLDLKAAAILKLCYLDMLGYPQLSSYGFNVVECMSSSKVYIKQIGYLAASQSFGPNTEVSMLTTNLVKKDLVTHSNQPMSFLNLTNGNYLNSSAPVLCIALSSLPHLLNSQNSADLSSDLISMLNHSKPIIRKRAITAIHTLANVDMTRMMEEQGDLSYDRYTSSGDSMLSKTMDTWVERFREKLLDDDIGVVSSTVNVICELASKCPWPWLELAAELYDLLKLKKNNWMMIKIVKTFTVLTPIEPRLTKKLLPALSDVISTTNAMSLLYECIHAILASGMLTHATSAEESHKLAKICIDKLAQFLDHVDQNLRYMALVGLKKLVPSHPELLEGYLETILELIHEVDPMLNIPALDLLEGIQYHSQTLKNTVDYLLNKLEGQRQSPNSERAGQSDAVKALISIQLSSKPSHQSSTMAFNHKLRIINVIITICSKSAYSHISDFNWFLEVLVRLIRLLVASETQRMHQSSHSDNTDGSHSVTRLANVLIDVSSRVKDIRPYAVNKMLSLLHDDTFLDNITSEYCSANDYERSNINSCGTDNEGTSSASNLVTAAIWICGEYSDSEYVDLKDLISTLFKRQLILDNCTRLPQISTFALHNGLKVFVKWLRDIVDSWYSESYSDENYTEESFHVTQTTGTDGTVIDHQSPKQSPVEFELGQLNRLILAISDRARDLVKQKDVWTSSNFFPTIDHVQLLDRANEVDRLMNLINRELIGYRPPTRPNLKTREHSDETHHPEMYGMSSFGEANPFATTSSSPDEGFHRSVGGMNNGDTNSSTVSPKPKQVQPPYWYKLLLDLFFVYELKPVAKSAQSMIQAPDELDLDSWIPYLKNTSKQESDPSFTGLDEFGRKIGEDFTNPYQNNPNTPFFDDQSLEQKFTQDSSRKRRAKKKKDPIDKEALAKAKQERIDRQRDDPFYINTKTKKKQKGTGNGDDGIGGHQQTPMDLLDIDSIPIVKLDLSSLISHDDYSPIPGPSSSGLSSNNMRPHHLLKQSHSSSSSSFISSPSRTPVIDTEGEVPDLSYLKKYNKTDSQEKMKDESHEQGSSSISNLKTTDTNNQSDNLLANSSTSISISQNEHILAHTPQSIKVIKKKTASSKKKKKVPTTTNNIP</sequence>
<protein>
    <submittedName>
        <fullName evidence="1">Uncharacterized protein</fullName>
    </submittedName>
</protein>
<name>A0ACC0EZ49_9BASI</name>
<dbReference type="Proteomes" id="UP001060170">
    <property type="component" value="Chromosome 1"/>
</dbReference>
<dbReference type="EMBL" id="CM045865">
    <property type="protein sequence ID" value="KAI7962170.1"/>
    <property type="molecule type" value="Genomic_DNA"/>
</dbReference>